<gene>
    <name evidence="2" type="ORF">BDV24DRAFT_145989</name>
</gene>
<sequence length="59" mass="6093">MCYACKDHPGAKDSLVFGGLRQRDVTRAQKDDYRATGVTGGDTSSGEIGSSSPLASSSP</sequence>
<proteinExistence type="predicted"/>
<name>A0A5N6XQF3_9EURO</name>
<dbReference type="EMBL" id="ML737289">
    <property type="protein sequence ID" value="KAE8334369.1"/>
    <property type="molecule type" value="Genomic_DNA"/>
</dbReference>
<protein>
    <submittedName>
        <fullName evidence="2">Uncharacterized protein</fullName>
    </submittedName>
</protein>
<reference evidence="2" key="1">
    <citation type="submission" date="2019-04" db="EMBL/GenBank/DDBJ databases">
        <title>Friends and foes A comparative genomics study of 23 Aspergillus species from section Flavi.</title>
        <authorList>
            <consortium name="DOE Joint Genome Institute"/>
            <person name="Kjaerbolling I."/>
            <person name="Vesth T."/>
            <person name="Frisvad J.C."/>
            <person name="Nybo J.L."/>
            <person name="Theobald S."/>
            <person name="Kildgaard S."/>
            <person name="Isbrandt T."/>
            <person name="Kuo A."/>
            <person name="Sato A."/>
            <person name="Lyhne E.K."/>
            <person name="Kogle M.E."/>
            <person name="Wiebenga A."/>
            <person name="Kun R.S."/>
            <person name="Lubbers R.J."/>
            <person name="Makela M.R."/>
            <person name="Barry K."/>
            <person name="Chovatia M."/>
            <person name="Clum A."/>
            <person name="Daum C."/>
            <person name="Haridas S."/>
            <person name="He G."/>
            <person name="LaButti K."/>
            <person name="Lipzen A."/>
            <person name="Mondo S."/>
            <person name="Riley R."/>
            <person name="Salamov A."/>
            <person name="Simmons B.A."/>
            <person name="Magnuson J.K."/>
            <person name="Henrissat B."/>
            <person name="Mortensen U.H."/>
            <person name="Larsen T.O."/>
            <person name="Devries R.P."/>
            <person name="Grigoriev I.V."/>
            <person name="Machida M."/>
            <person name="Baker S.E."/>
            <person name="Andersen M.R."/>
        </authorList>
    </citation>
    <scope>NUCLEOTIDE SEQUENCE</scope>
    <source>
        <strain evidence="2">CBS 117612</strain>
    </source>
</reference>
<evidence type="ECO:0000256" key="1">
    <source>
        <dbReference type="SAM" id="MobiDB-lite"/>
    </source>
</evidence>
<dbReference type="AlphaFoldDB" id="A0A5N6XQF3"/>
<feature type="compositionally biased region" description="Basic and acidic residues" evidence="1">
    <location>
        <begin position="24"/>
        <end position="34"/>
    </location>
</feature>
<accession>A0A5N6XQF3</accession>
<evidence type="ECO:0000313" key="2">
    <source>
        <dbReference type="EMBL" id="KAE8334369.1"/>
    </source>
</evidence>
<organism evidence="2">
    <name type="scientific">Aspergillus arachidicola</name>
    <dbReference type="NCBI Taxonomy" id="656916"/>
    <lineage>
        <taxon>Eukaryota</taxon>
        <taxon>Fungi</taxon>
        <taxon>Dikarya</taxon>
        <taxon>Ascomycota</taxon>
        <taxon>Pezizomycotina</taxon>
        <taxon>Eurotiomycetes</taxon>
        <taxon>Eurotiomycetidae</taxon>
        <taxon>Eurotiales</taxon>
        <taxon>Aspergillaceae</taxon>
        <taxon>Aspergillus</taxon>
        <taxon>Aspergillus subgen. Circumdati</taxon>
    </lineage>
</organism>
<feature type="compositionally biased region" description="Low complexity" evidence="1">
    <location>
        <begin position="41"/>
        <end position="59"/>
    </location>
</feature>
<feature type="region of interest" description="Disordered" evidence="1">
    <location>
        <begin position="24"/>
        <end position="59"/>
    </location>
</feature>
<dbReference type="Proteomes" id="UP000325558">
    <property type="component" value="Unassembled WGS sequence"/>
</dbReference>